<evidence type="ECO:0000259" key="8">
    <source>
        <dbReference type="PROSITE" id="PS50110"/>
    </source>
</evidence>
<dbReference type="Gene3D" id="1.10.287.130">
    <property type="match status" value="1"/>
</dbReference>
<comment type="caution">
    <text evidence="9">The sequence shown here is derived from an EMBL/GenBank/DDBJ whole genome shotgun (WGS) entry which is preliminary data.</text>
</comment>
<dbReference type="Pfam" id="PF13426">
    <property type="entry name" value="PAS_9"/>
    <property type="match status" value="1"/>
</dbReference>
<dbReference type="GO" id="GO:0000155">
    <property type="term" value="F:phosphorelay sensor kinase activity"/>
    <property type="evidence" value="ECO:0007669"/>
    <property type="project" value="InterPro"/>
</dbReference>
<keyword evidence="4" id="KW-0808">Transferase</keyword>
<sequence length="649" mass="71922">MSSEGAPGPLRILLVEDDPDDFILVRDALRELGDQRLVLDWVEDADEAIAAMASGHHDVCLLDYRLGAITGLELMRQARRRGARLPVILLTGQSDTEVDRQAQEAGAADFVVKAQMTPVLLERSIRYSVQHARTLEALRRSRASFRELIERLPDGVCVIHGTSITYVNPALFTLLGCASPNELLGLEVQELAARFLHEEDREQVLREFEAPLEGGGQEPFREVRLVRASGESIPAELARFPVVFEGQPCTMYIARDLTERKRMQSQLVLSDRMASLGMVAGMIAHDINNPLAYVLANLHILEGDVLPRLSVTASEREELQALVADAQLGAARAREIVQQFRIFSRGDKEPRRQILEVHQVIESALRMAGNEIRYRARLVRDYGDPVRVEAREVELGQVLLNLLVNAAQAIPEGDAERHEIRVVTRQRGEEAVIEVRDTGVGIPADRIERVFEPFFTTKPSGIGTGLGLPICRSIIQSLGGRLELESVVGRGSILRIVLPAVAPPSIVALPQPARELPSSPSRRGRILIVDDEPLVSQAIRRSLQREHEVVVLTSAREAHARLTGGEQFDVILCDIMMPEMSGIDLYEELARVGPALSERMVFLTGGAFTPRAREFLGQIKNPCLEKPFNPRDLQELVRTLLAEDAASRA</sequence>
<dbReference type="Gene3D" id="3.40.50.2300">
    <property type="match status" value="2"/>
</dbReference>
<dbReference type="PRINTS" id="PR00344">
    <property type="entry name" value="BCTRLSENSOR"/>
</dbReference>
<dbReference type="AlphaFoldDB" id="A0A085WLX6"/>
<dbReference type="RefSeq" id="WP_044189652.1">
    <property type="nucleotide sequence ID" value="NZ_JMCB01000006.1"/>
</dbReference>
<dbReference type="InterPro" id="IPR003594">
    <property type="entry name" value="HATPase_dom"/>
</dbReference>
<dbReference type="PROSITE" id="PS50109">
    <property type="entry name" value="HIS_KIN"/>
    <property type="match status" value="1"/>
</dbReference>
<organism evidence="9 10">
    <name type="scientific">Hyalangium minutum</name>
    <dbReference type="NCBI Taxonomy" id="394096"/>
    <lineage>
        <taxon>Bacteria</taxon>
        <taxon>Pseudomonadati</taxon>
        <taxon>Myxococcota</taxon>
        <taxon>Myxococcia</taxon>
        <taxon>Myxococcales</taxon>
        <taxon>Cystobacterineae</taxon>
        <taxon>Archangiaceae</taxon>
        <taxon>Hyalangium</taxon>
    </lineage>
</organism>
<dbReference type="InterPro" id="IPR005467">
    <property type="entry name" value="His_kinase_dom"/>
</dbReference>
<evidence type="ECO:0000256" key="4">
    <source>
        <dbReference type="ARBA" id="ARBA00022679"/>
    </source>
</evidence>
<dbReference type="NCBIfam" id="TIGR00229">
    <property type="entry name" value="sensory_box"/>
    <property type="match status" value="1"/>
</dbReference>
<feature type="modified residue" description="4-aspartylphosphate" evidence="6">
    <location>
        <position position="63"/>
    </location>
</feature>
<dbReference type="Gene3D" id="3.30.450.20">
    <property type="entry name" value="PAS domain"/>
    <property type="match status" value="1"/>
</dbReference>
<dbReference type="InterPro" id="IPR035965">
    <property type="entry name" value="PAS-like_dom_sf"/>
</dbReference>
<dbReference type="PROSITE" id="PS50110">
    <property type="entry name" value="RESPONSE_REGULATORY"/>
    <property type="match status" value="2"/>
</dbReference>
<dbReference type="Gene3D" id="3.30.565.10">
    <property type="entry name" value="Histidine kinase-like ATPase, C-terminal domain"/>
    <property type="match status" value="1"/>
</dbReference>
<evidence type="ECO:0000259" key="7">
    <source>
        <dbReference type="PROSITE" id="PS50109"/>
    </source>
</evidence>
<dbReference type="InterPro" id="IPR036890">
    <property type="entry name" value="HATPase_C_sf"/>
</dbReference>
<dbReference type="OrthoDB" id="45683at2"/>
<dbReference type="InterPro" id="IPR011006">
    <property type="entry name" value="CheY-like_superfamily"/>
</dbReference>
<gene>
    <name evidence="9" type="ORF">DB31_7926</name>
</gene>
<dbReference type="SMART" id="SM00387">
    <property type="entry name" value="HATPase_c"/>
    <property type="match status" value="1"/>
</dbReference>
<dbReference type="CDD" id="cd00130">
    <property type="entry name" value="PAS"/>
    <property type="match status" value="1"/>
</dbReference>
<comment type="catalytic activity">
    <reaction evidence="1">
        <text>ATP + protein L-histidine = ADP + protein N-phospho-L-histidine.</text>
        <dbReference type="EC" id="2.7.13.3"/>
    </reaction>
</comment>
<dbReference type="SMART" id="SM00091">
    <property type="entry name" value="PAS"/>
    <property type="match status" value="1"/>
</dbReference>
<feature type="domain" description="Response regulatory" evidence="8">
    <location>
        <begin position="11"/>
        <end position="128"/>
    </location>
</feature>
<proteinExistence type="predicted"/>
<feature type="modified residue" description="4-aspartylphosphate" evidence="6">
    <location>
        <position position="574"/>
    </location>
</feature>
<keyword evidence="3 6" id="KW-0597">Phosphoprotein</keyword>
<dbReference type="EMBL" id="JMCB01000006">
    <property type="protein sequence ID" value="KFE68689.1"/>
    <property type="molecule type" value="Genomic_DNA"/>
</dbReference>
<evidence type="ECO:0000313" key="10">
    <source>
        <dbReference type="Proteomes" id="UP000028725"/>
    </source>
</evidence>
<feature type="domain" description="Response regulatory" evidence="8">
    <location>
        <begin position="525"/>
        <end position="641"/>
    </location>
</feature>
<name>A0A085WLX6_9BACT</name>
<dbReference type="PANTHER" id="PTHR43047:SF72">
    <property type="entry name" value="OSMOSENSING HISTIDINE PROTEIN KINASE SLN1"/>
    <property type="match status" value="1"/>
</dbReference>
<evidence type="ECO:0000256" key="6">
    <source>
        <dbReference type="PROSITE-ProRule" id="PRU00169"/>
    </source>
</evidence>
<dbReference type="GO" id="GO:0005886">
    <property type="term" value="C:plasma membrane"/>
    <property type="evidence" value="ECO:0007669"/>
    <property type="project" value="TreeGrafter"/>
</dbReference>
<keyword evidence="10" id="KW-1185">Reference proteome</keyword>
<dbReference type="SUPFAM" id="SSF55874">
    <property type="entry name" value="ATPase domain of HSP90 chaperone/DNA topoisomerase II/histidine kinase"/>
    <property type="match status" value="1"/>
</dbReference>
<dbReference type="SUPFAM" id="SSF52172">
    <property type="entry name" value="CheY-like"/>
    <property type="match status" value="2"/>
</dbReference>
<dbReference type="InterPro" id="IPR003661">
    <property type="entry name" value="HisK_dim/P_dom"/>
</dbReference>
<dbReference type="Proteomes" id="UP000028725">
    <property type="component" value="Unassembled WGS sequence"/>
</dbReference>
<evidence type="ECO:0000256" key="2">
    <source>
        <dbReference type="ARBA" id="ARBA00012438"/>
    </source>
</evidence>
<dbReference type="SMART" id="SM00448">
    <property type="entry name" value="REC"/>
    <property type="match status" value="2"/>
</dbReference>
<dbReference type="Pfam" id="PF00072">
    <property type="entry name" value="Response_reg"/>
    <property type="match status" value="2"/>
</dbReference>
<dbReference type="InterPro" id="IPR000014">
    <property type="entry name" value="PAS"/>
</dbReference>
<dbReference type="PATRIC" id="fig|394096.3.peg.3966"/>
<dbReference type="PANTHER" id="PTHR43047">
    <property type="entry name" value="TWO-COMPONENT HISTIDINE PROTEIN KINASE"/>
    <property type="match status" value="1"/>
</dbReference>
<dbReference type="SUPFAM" id="SSF47384">
    <property type="entry name" value="Homodimeric domain of signal transducing histidine kinase"/>
    <property type="match status" value="1"/>
</dbReference>
<dbReference type="GO" id="GO:0009927">
    <property type="term" value="F:histidine phosphotransfer kinase activity"/>
    <property type="evidence" value="ECO:0007669"/>
    <property type="project" value="TreeGrafter"/>
</dbReference>
<dbReference type="InterPro" id="IPR004358">
    <property type="entry name" value="Sig_transdc_His_kin-like_C"/>
</dbReference>
<evidence type="ECO:0000256" key="5">
    <source>
        <dbReference type="ARBA" id="ARBA00022777"/>
    </source>
</evidence>
<feature type="domain" description="Histidine kinase" evidence="7">
    <location>
        <begin position="282"/>
        <end position="502"/>
    </location>
</feature>
<evidence type="ECO:0000313" key="9">
    <source>
        <dbReference type="EMBL" id="KFE68689.1"/>
    </source>
</evidence>
<reference evidence="9 10" key="1">
    <citation type="submission" date="2014-04" db="EMBL/GenBank/DDBJ databases">
        <title>Genome assembly of Hyalangium minutum DSM 14724.</title>
        <authorList>
            <person name="Sharma G."/>
            <person name="Subramanian S."/>
        </authorList>
    </citation>
    <scope>NUCLEOTIDE SEQUENCE [LARGE SCALE GENOMIC DNA]</scope>
    <source>
        <strain evidence="9 10">DSM 14724</strain>
    </source>
</reference>
<dbReference type="CDD" id="cd00156">
    <property type="entry name" value="REC"/>
    <property type="match status" value="2"/>
</dbReference>
<dbReference type="SMART" id="SM00388">
    <property type="entry name" value="HisKA"/>
    <property type="match status" value="1"/>
</dbReference>
<accession>A0A085WLX6</accession>
<dbReference type="SUPFAM" id="SSF55785">
    <property type="entry name" value="PYP-like sensor domain (PAS domain)"/>
    <property type="match status" value="1"/>
</dbReference>
<dbReference type="InterPro" id="IPR001789">
    <property type="entry name" value="Sig_transdc_resp-reg_receiver"/>
</dbReference>
<evidence type="ECO:0000256" key="3">
    <source>
        <dbReference type="ARBA" id="ARBA00022553"/>
    </source>
</evidence>
<dbReference type="STRING" id="394096.DB31_7926"/>
<protein>
    <recommendedName>
        <fullName evidence="2">histidine kinase</fullName>
        <ecNumber evidence="2">2.7.13.3</ecNumber>
    </recommendedName>
</protein>
<dbReference type="InterPro" id="IPR036097">
    <property type="entry name" value="HisK_dim/P_sf"/>
</dbReference>
<dbReference type="EC" id="2.7.13.3" evidence="2"/>
<dbReference type="Pfam" id="PF02518">
    <property type="entry name" value="HATPase_c"/>
    <property type="match status" value="1"/>
</dbReference>
<dbReference type="CDD" id="cd00082">
    <property type="entry name" value="HisKA"/>
    <property type="match status" value="1"/>
</dbReference>
<evidence type="ECO:0000256" key="1">
    <source>
        <dbReference type="ARBA" id="ARBA00000085"/>
    </source>
</evidence>
<keyword evidence="5" id="KW-0418">Kinase</keyword>